<proteinExistence type="predicted"/>
<dbReference type="InterPro" id="IPR029464">
    <property type="entry name" value="HSDR_N"/>
</dbReference>
<dbReference type="EMBL" id="JAUEIF010000002">
    <property type="protein sequence ID" value="MDN0024772.1"/>
    <property type="molecule type" value="Genomic_DNA"/>
</dbReference>
<name>A0AAW7JIM7_9BACT</name>
<dbReference type="Proteomes" id="UP001168478">
    <property type="component" value="Unassembled WGS sequence"/>
</dbReference>
<keyword evidence="4" id="KW-1185">Reference proteome</keyword>
<sequence>MIRLNLPSFKIKLSGTIQKPMIYDILRRKHVALTPEEWVRQHFTHYMIECKSYPASLMANEVSLKYGSKSLRADTVLYNRSLKPIMIMEYKAPDIAITRNVFDQISAYNLLLHVDYLIMSNGMQHYCCKMDYDHRSYTFLTDIPDYPDII</sequence>
<dbReference type="EMBL" id="JAUEIE010000011">
    <property type="protein sequence ID" value="MDN0023409.1"/>
    <property type="molecule type" value="Genomic_DNA"/>
</dbReference>
<comment type="caution">
    <text evidence="3">The sequence shown here is derived from an EMBL/GenBank/DDBJ whole genome shotgun (WGS) entry which is preliminary data.</text>
</comment>
<reference evidence="3" key="2">
    <citation type="submission" date="2023-08" db="EMBL/GenBank/DDBJ databases">
        <title>Identification and characterization of horizontal gene transfer across gut microbiota members of farm animals based on homology search.</title>
        <authorList>
            <person name="Schwarzerova J."/>
            <person name="Nykrynova M."/>
            <person name="Jureckova K."/>
            <person name="Cejkova D."/>
            <person name="Rychlik I."/>
        </authorList>
    </citation>
    <scope>NUCLEOTIDE SEQUENCE</scope>
    <source>
        <strain evidence="3">ET15</strain>
        <strain evidence="2">ET37</strain>
    </source>
</reference>
<evidence type="ECO:0000313" key="5">
    <source>
        <dbReference type="Proteomes" id="UP001168478"/>
    </source>
</evidence>
<evidence type="ECO:0000313" key="2">
    <source>
        <dbReference type="EMBL" id="MDN0023409.1"/>
    </source>
</evidence>
<accession>A0AAW7JIM7</accession>
<evidence type="ECO:0000313" key="3">
    <source>
        <dbReference type="EMBL" id="MDN0024772.1"/>
    </source>
</evidence>
<gene>
    <name evidence="2" type="ORF">QVN81_10300</name>
    <name evidence="3" type="ORF">QVN84_04435</name>
</gene>
<feature type="domain" description="Type I restriction enzyme R protein N-terminal" evidence="1">
    <location>
        <begin position="35"/>
        <end position="144"/>
    </location>
</feature>
<evidence type="ECO:0000313" key="4">
    <source>
        <dbReference type="Proteomes" id="UP001167831"/>
    </source>
</evidence>
<protein>
    <submittedName>
        <fullName evidence="3">Type I restriction enzyme HsdR N-terminal domain-containing protein</fullName>
    </submittedName>
</protein>
<dbReference type="AlphaFoldDB" id="A0AAW7JIM7"/>
<dbReference type="RefSeq" id="WP_289825837.1">
    <property type="nucleotide sequence ID" value="NZ_JAUEIE010000011.1"/>
</dbReference>
<organism evidence="3 5">
    <name type="scientific">Leyella lascolaii</name>
    <dbReference type="NCBI Taxonomy" id="1776379"/>
    <lineage>
        <taxon>Bacteria</taxon>
        <taxon>Pseudomonadati</taxon>
        <taxon>Bacteroidota</taxon>
        <taxon>Bacteroidia</taxon>
        <taxon>Bacteroidales</taxon>
        <taxon>Prevotellaceae</taxon>
        <taxon>Leyella</taxon>
    </lineage>
</organism>
<dbReference type="Proteomes" id="UP001167831">
    <property type="component" value="Unassembled WGS sequence"/>
</dbReference>
<reference evidence="3" key="1">
    <citation type="submission" date="2023-06" db="EMBL/GenBank/DDBJ databases">
        <authorList>
            <person name="Zeman M."/>
            <person name="Kubasova T."/>
            <person name="Jahodarova E."/>
            <person name="Nykrynova M."/>
            <person name="Rychlik I."/>
        </authorList>
    </citation>
    <scope>NUCLEOTIDE SEQUENCE</scope>
    <source>
        <strain evidence="3">ET15</strain>
        <strain evidence="2">ET37</strain>
    </source>
</reference>
<dbReference type="Pfam" id="PF13588">
    <property type="entry name" value="HSDR_N_2"/>
    <property type="match status" value="1"/>
</dbReference>
<evidence type="ECO:0000259" key="1">
    <source>
        <dbReference type="Pfam" id="PF13588"/>
    </source>
</evidence>